<dbReference type="RefSeq" id="WP_181741326.1">
    <property type="nucleotide sequence ID" value="NZ_JACEOL010000038.1"/>
</dbReference>
<dbReference type="Proteomes" id="UP000538292">
    <property type="component" value="Unassembled WGS sequence"/>
</dbReference>
<evidence type="ECO:0000256" key="1">
    <source>
        <dbReference type="SAM" id="MobiDB-lite"/>
    </source>
</evidence>
<dbReference type="InterPro" id="IPR035205">
    <property type="entry name" value="DUF5320"/>
</dbReference>
<feature type="compositionally biased region" description="Gly residues" evidence="1">
    <location>
        <begin position="1"/>
        <end position="18"/>
    </location>
</feature>
<keyword evidence="3" id="KW-1185">Reference proteome</keyword>
<gene>
    <name evidence="2" type="ORF">H2C83_12240</name>
</gene>
<evidence type="ECO:0000313" key="3">
    <source>
        <dbReference type="Proteomes" id="UP000538292"/>
    </source>
</evidence>
<organism evidence="2 3">
    <name type="scientific">Thermoactinomyces mirandus</name>
    <dbReference type="NCBI Taxonomy" id="2756294"/>
    <lineage>
        <taxon>Bacteria</taxon>
        <taxon>Bacillati</taxon>
        <taxon>Bacillota</taxon>
        <taxon>Bacilli</taxon>
        <taxon>Bacillales</taxon>
        <taxon>Thermoactinomycetaceae</taxon>
        <taxon>Thermoactinomyces</taxon>
    </lineage>
</organism>
<reference evidence="2 3" key="1">
    <citation type="submission" date="2020-07" db="EMBL/GenBank/DDBJ databases">
        <title>Thermoactinomyces phylogeny.</title>
        <authorList>
            <person name="Dunlap C."/>
        </authorList>
    </citation>
    <scope>NUCLEOTIDE SEQUENCE [LARGE SCALE GENOMIC DNA]</scope>
    <source>
        <strain evidence="2 3">AMNI-1</strain>
    </source>
</reference>
<proteinExistence type="predicted"/>
<dbReference type="AlphaFoldDB" id="A0A7W1XTN5"/>
<accession>A0A7W1XTN5</accession>
<feature type="region of interest" description="Disordered" evidence="1">
    <location>
        <begin position="1"/>
        <end position="23"/>
    </location>
</feature>
<dbReference type="EMBL" id="JACEOL010000038">
    <property type="protein sequence ID" value="MBA4603074.1"/>
    <property type="molecule type" value="Genomic_DNA"/>
</dbReference>
<evidence type="ECO:0000313" key="2">
    <source>
        <dbReference type="EMBL" id="MBA4603074.1"/>
    </source>
</evidence>
<sequence length="90" mass="10061">MPGKDGTGPMGFGSMTGRGHGRCEWAIKTGNGTGLGRRKGFGLRHGSGHRLGKYSKWDMFSPETKRKLLQKQKELFQKRIEAVDKQLENL</sequence>
<name>A0A7W1XTN5_9BACL</name>
<comment type="caution">
    <text evidence="2">The sequence shown here is derived from an EMBL/GenBank/DDBJ whole genome shotgun (WGS) entry which is preliminary data.</text>
</comment>
<protein>
    <submittedName>
        <fullName evidence="2">DUF5320 domain-containing protein</fullName>
    </submittedName>
</protein>
<dbReference type="Pfam" id="PF17253">
    <property type="entry name" value="DUF5320"/>
    <property type="match status" value="1"/>
</dbReference>